<keyword evidence="1" id="KW-0812">Transmembrane</keyword>
<reference evidence="2 3" key="1">
    <citation type="submission" date="2020-04" db="EMBL/GenBank/DDBJ databases">
        <title>Enterovirga sp. isolate from soil.</title>
        <authorList>
            <person name="Chea S."/>
            <person name="Kim D.-U."/>
        </authorList>
    </citation>
    <scope>NUCLEOTIDE SEQUENCE [LARGE SCALE GENOMIC DNA]</scope>
    <source>
        <strain evidence="2 3">DB1703</strain>
    </source>
</reference>
<proteinExistence type="predicted"/>
<keyword evidence="1" id="KW-1133">Transmembrane helix</keyword>
<gene>
    <name evidence="2" type="ORF">HJG44_12215</name>
</gene>
<dbReference type="Proteomes" id="UP000564885">
    <property type="component" value="Unassembled WGS sequence"/>
</dbReference>
<dbReference type="EMBL" id="JABEPP010000003">
    <property type="protein sequence ID" value="NNM73144.1"/>
    <property type="molecule type" value="Genomic_DNA"/>
</dbReference>
<name>A0A849I627_9HYPH</name>
<dbReference type="RefSeq" id="WP_171218635.1">
    <property type="nucleotide sequence ID" value="NZ_JABEPP010000003.1"/>
</dbReference>
<dbReference type="AlphaFoldDB" id="A0A849I627"/>
<feature type="transmembrane region" description="Helical" evidence="1">
    <location>
        <begin position="6"/>
        <end position="27"/>
    </location>
</feature>
<comment type="caution">
    <text evidence="2">The sequence shown here is derived from an EMBL/GenBank/DDBJ whole genome shotgun (WGS) entry which is preliminary data.</text>
</comment>
<keyword evidence="1" id="KW-0472">Membrane</keyword>
<evidence type="ECO:0000313" key="3">
    <source>
        <dbReference type="Proteomes" id="UP000564885"/>
    </source>
</evidence>
<sequence length="61" mass="6592">MGDLGSYVWFIGLGAGIVILGIAMMVARGRKRPTYKGDENHAWKQAAAETGHPEVAKPNPR</sequence>
<accession>A0A849I627</accession>
<protein>
    <submittedName>
        <fullName evidence="2">Uncharacterized protein</fullName>
    </submittedName>
</protein>
<evidence type="ECO:0000256" key="1">
    <source>
        <dbReference type="SAM" id="Phobius"/>
    </source>
</evidence>
<organism evidence="2 3">
    <name type="scientific">Enterovirga aerilata</name>
    <dbReference type="NCBI Taxonomy" id="2730920"/>
    <lineage>
        <taxon>Bacteria</taxon>
        <taxon>Pseudomonadati</taxon>
        <taxon>Pseudomonadota</taxon>
        <taxon>Alphaproteobacteria</taxon>
        <taxon>Hyphomicrobiales</taxon>
        <taxon>Methylobacteriaceae</taxon>
        <taxon>Enterovirga</taxon>
    </lineage>
</organism>
<evidence type="ECO:0000313" key="2">
    <source>
        <dbReference type="EMBL" id="NNM73144.1"/>
    </source>
</evidence>
<keyword evidence="3" id="KW-1185">Reference proteome</keyword>